<gene>
    <name evidence="1" type="ORF">AAF454_10700</name>
</gene>
<dbReference type="RefSeq" id="WP_087680258.1">
    <property type="nucleotide sequence ID" value="NZ_CP147847.1"/>
</dbReference>
<comment type="caution">
    <text evidence="1">The sequence shown here is derived from an EMBL/GenBank/DDBJ whole genome shotgun (WGS) entry which is preliminary data.</text>
</comment>
<dbReference type="Proteomes" id="UP001398420">
    <property type="component" value="Unassembled WGS sequence"/>
</dbReference>
<dbReference type="SUPFAM" id="SSF158379">
    <property type="entry name" value="YqgQ-like"/>
    <property type="match status" value="1"/>
</dbReference>
<reference evidence="1 2" key="1">
    <citation type="submission" date="2024-04" db="EMBL/GenBank/DDBJ databases">
        <authorList>
            <person name="Wu Y.S."/>
            <person name="Zhang L."/>
        </authorList>
    </citation>
    <scope>NUCLEOTIDE SEQUENCE [LARGE SCALE GENOMIC DNA]</scope>
    <source>
        <strain evidence="1 2">KG-01</strain>
    </source>
</reference>
<dbReference type="InterPro" id="IPR023164">
    <property type="entry name" value="YqgQ-like_sf"/>
</dbReference>
<keyword evidence="2" id="KW-1185">Reference proteome</keyword>
<dbReference type="Pfam" id="PF06014">
    <property type="entry name" value="YqgQ-like"/>
    <property type="match status" value="1"/>
</dbReference>
<sequence length="69" mass="8314">MENVYDIRQYLKKFGTIIYTKDPIGDLHLMADDLQELYKAGILPIRDYQVARHILRMEETRIKRQRGDF</sequence>
<evidence type="ECO:0000313" key="1">
    <source>
        <dbReference type="EMBL" id="MEL5988868.1"/>
    </source>
</evidence>
<dbReference type="Gene3D" id="1.10.287.760">
    <property type="entry name" value="YqgQ-like"/>
    <property type="match status" value="1"/>
</dbReference>
<dbReference type="EMBL" id="JBCEWA010000007">
    <property type="protein sequence ID" value="MEL5988868.1"/>
    <property type="molecule type" value="Genomic_DNA"/>
</dbReference>
<name>A0ABU9LPC6_9BACL</name>
<organism evidence="1 2">
    <name type="scientific">Kurthia gibsonii</name>
    <dbReference type="NCBI Taxonomy" id="33946"/>
    <lineage>
        <taxon>Bacteria</taxon>
        <taxon>Bacillati</taxon>
        <taxon>Bacillota</taxon>
        <taxon>Bacilli</taxon>
        <taxon>Bacillales</taxon>
        <taxon>Caryophanaceae</taxon>
        <taxon>Kurthia</taxon>
    </lineage>
</organism>
<dbReference type="InterPro" id="IPR009256">
    <property type="entry name" value="YqgQ-like"/>
</dbReference>
<evidence type="ECO:0000313" key="2">
    <source>
        <dbReference type="Proteomes" id="UP001398420"/>
    </source>
</evidence>
<protein>
    <submittedName>
        <fullName evidence="1">YqgQ family protein</fullName>
    </submittedName>
</protein>
<accession>A0ABU9LPC6</accession>
<proteinExistence type="predicted"/>